<gene>
    <name evidence="2" type="ORF">SAMN04489725_1254</name>
</gene>
<reference evidence="3" key="1">
    <citation type="submission" date="2016-10" db="EMBL/GenBank/DDBJ databases">
        <authorList>
            <person name="Varghese N."/>
        </authorList>
    </citation>
    <scope>NUCLEOTIDE SEQUENCE [LARGE SCALE GENOMIC DNA]</scope>
    <source>
        <strain evidence="3">DSM 12489</strain>
    </source>
</reference>
<keyword evidence="1" id="KW-1133">Transmembrane helix</keyword>
<sequence>MNKLHHHKVICSYCGDEISSRGDLVTLLSFPQIVDAVHTRCYGELSMKRTGPRLPLNSIGMIWIIVLSDLACFILFVSKQFDFVFILVGCIAPLARIISWLMIERKLKP</sequence>
<protein>
    <submittedName>
        <fullName evidence="2">Uncharacterized protein</fullName>
    </submittedName>
</protein>
<dbReference type="EMBL" id="FNOJ01000025">
    <property type="protein sequence ID" value="SDW97152.1"/>
    <property type="molecule type" value="Genomic_DNA"/>
</dbReference>
<feature type="transmembrane region" description="Helical" evidence="1">
    <location>
        <begin position="83"/>
        <end position="103"/>
    </location>
</feature>
<evidence type="ECO:0000256" key="1">
    <source>
        <dbReference type="SAM" id="Phobius"/>
    </source>
</evidence>
<evidence type="ECO:0000313" key="2">
    <source>
        <dbReference type="EMBL" id="SDW97152.1"/>
    </source>
</evidence>
<organism evidence="2 3">
    <name type="scientific">Alicyclobacillus hesperidum</name>
    <dbReference type="NCBI Taxonomy" id="89784"/>
    <lineage>
        <taxon>Bacteria</taxon>
        <taxon>Bacillati</taxon>
        <taxon>Bacillota</taxon>
        <taxon>Bacilli</taxon>
        <taxon>Bacillales</taxon>
        <taxon>Alicyclobacillaceae</taxon>
        <taxon>Alicyclobacillus</taxon>
    </lineage>
</organism>
<dbReference type="Proteomes" id="UP000182589">
    <property type="component" value="Unassembled WGS sequence"/>
</dbReference>
<name>A0A1H2XW30_9BACL</name>
<keyword evidence="1" id="KW-0472">Membrane</keyword>
<keyword evidence="1" id="KW-0812">Transmembrane</keyword>
<dbReference type="AlphaFoldDB" id="A0A1H2XW30"/>
<dbReference type="STRING" id="89784.SAMN04489725_1254"/>
<evidence type="ECO:0000313" key="3">
    <source>
        <dbReference type="Proteomes" id="UP000182589"/>
    </source>
</evidence>
<accession>A0A1H2XW30</accession>
<proteinExistence type="predicted"/>
<keyword evidence="3" id="KW-1185">Reference proteome</keyword>
<feature type="transmembrane region" description="Helical" evidence="1">
    <location>
        <begin position="54"/>
        <end position="77"/>
    </location>
</feature>